<comment type="similarity">
    <text evidence="1">Belongs to the cytochrome P450 family.</text>
</comment>
<dbReference type="GO" id="GO:0020037">
    <property type="term" value="F:heme binding"/>
    <property type="evidence" value="ECO:0007669"/>
    <property type="project" value="InterPro"/>
</dbReference>
<dbReference type="PRINTS" id="PR00359">
    <property type="entry name" value="BP450"/>
</dbReference>
<dbReference type="AlphaFoldDB" id="A0A1V2I2Y8"/>
<dbReference type="EMBL" id="MOMC01000070">
    <property type="protein sequence ID" value="ONH24526.1"/>
    <property type="molecule type" value="Genomic_DNA"/>
</dbReference>
<organism evidence="2 3">
    <name type="scientific">Pseudofrankia asymbiotica</name>
    <dbReference type="NCBI Taxonomy" id="1834516"/>
    <lineage>
        <taxon>Bacteria</taxon>
        <taxon>Bacillati</taxon>
        <taxon>Actinomycetota</taxon>
        <taxon>Actinomycetes</taxon>
        <taxon>Frankiales</taxon>
        <taxon>Frankiaceae</taxon>
        <taxon>Pseudofrankia</taxon>
    </lineage>
</organism>
<dbReference type="PANTHER" id="PTHR46696">
    <property type="entry name" value="P450, PUTATIVE (EUROFUNG)-RELATED"/>
    <property type="match status" value="1"/>
</dbReference>
<evidence type="ECO:0000313" key="3">
    <source>
        <dbReference type="Proteomes" id="UP000188929"/>
    </source>
</evidence>
<dbReference type="OrthoDB" id="4133219at2"/>
<dbReference type="GO" id="GO:0016705">
    <property type="term" value="F:oxidoreductase activity, acting on paired donors, with incorporation or reduction of molecular oxygen"/>
    <property type="evidence" value="ECO:0007669"/>
    <property type="project" value="InterPro"/>
</dbReference>
<proteinExistence type="inferred from homology"/>
<dbReference type="GO" id="GO:0004497">
    <property type="term" value="F:monooxygenase activity"/>
    <property type="evidence" value="ECO:0007669"/>
    <property type="project" value="InterPro"/>
</dbReference>
<reference evidence="3" key="1">
    <citation type="submission" date="2016-10" db="EMBL/GenBank/DDBJ databases">
        <title>Frankia sp. NRRL B-16386 Genome sequencing.</title>
        <authorList>
            <person name="Ghodhbane-Gtari F."/>
            <person name="Swanson E."/>
            <person name="Gueddou A."/>
            <person name="Hezbri K."/>
            <person name="Ktari K."/>
            <person name="Nouioui I."/>
            <person name="Morris K."/>
            <person name="Simpson S."/>
            <person name="Abebe-Akele F."/>
            <person name="Thomas K."/>
            <person name="Gtari M."/>
            <person name="Tisa L.S."/>
        </authorList>
    </citation>
    <scope>NUCLEOTIDE SEQUENCE [LARGE SCALE GENOMIC DNA]</scope>
    <source>
        <strain evidence="3">NRRL B-16386</strain>
    </source>
</reference>
<name>A0A1V2I2Y8_9ACTN</name>
<dbReference type="RefSeq" id="WP_076820753.1">
    <property type="nucleotide sequence ID" value="NZ_MOMC01000070.1"/>
</dbReference>
<gene>
    <name evidence="2" type="ORF">BL253_29990</name>
</gene>
<comment type="caution">
    <text evidence="2">The sequence shown here is derived from an EMBL/GenBank/DDBJ whole genome shotgun (WGS) entry which is preliminary data.</text>
</comment>
<accession>A0A1V2I2Y8</accession>
<dbReference type="Gene3D" id="1.10.630.10">
    <property type="entry name" value="Cytochrome P450"/>
    <property type="match status" value="1"/>
</dbReference>
<dbReference type="Proteomes" id="UP000188929">
    <property type="component" value="Unassembled WGS sequence"/>
</dbReference>
<keyword evidence="3" id="KW-1185">Reference proteome</keyword>
<dbReference type="InterPro" id="IPR002397">
    <property type="entry name" value="Cyt_P450_B"/>
</dbReference>
<sequence>MTDLTTAPDRAAALASRYPAHVGAARLYGEEYHRDTAGLYRALRARHGAVAPALLEADLPVWLVLSYREMHYVLTRPELFDRQTPWNALDLVPADWSQRWLLGTESVMRSSGREHEHRSTVLHDALAGVDQLELRSRCERIADALIDEFAPDGRAELMSQFALQMPVRVVSWMLGIPLAEAPAVVRDLIVLMNYTGEAPAAYGRLLARMHDLIRQRRERPTFDVASRMVHHSLAAPDDLLVEDMQYVVGGGQQPTAYWIGNTLRLLLTDTRFAMTLAGGRRSVGQAMGEVLWEEPPLANLSAYWAARSCQLGNHQVQAGDMLVLGIAAAHADPHIRPDQTVSVGDNQAHLAFGHGPHRCPFPAQELAEVIAETGIEVLLDRLPDLRLAVPAPELRWEESLWMRGLASLPVVFTPA</sequence>
<evidence type="ECO:0000256" key="1">
    <source>
        <dbReference type="ARBA" id="ARBA00010617"/>
    </source>
</evidence>
<dbReference type="GO" id="GO:0005506">
    <property type="term" value="F:iron ion binding"/>
    <property type="evidence" value="ECO:0007669"/>
    <property type="project" value="InterPro"/>
</dbReference>
<dbReference type="SUPFAM" id="SSF48264">
    <property type="entry name" value="Cytochrome P450"/>
    <property type="match status" value="1"/>
</dbReference>
<evidence type="ECO:0000313" key="2">
    <source>
        <dbReference type="EMBL" id="ONH24526.1"/>
    </source>
</evidence>
<dbReference type="InterPro" id="IPR036396">
    <property type="entry name" value="Cyt_P450_sf"/>
</dbReference>
<protein>
    <submittedName>
        <fullName evidence="2">Cytochrome</fullName>
    </submittedName>
</protein>
<dbReference type="STRING" id="1834516.BL253_29990"/>
<dbReference type="PANTHER" id="PTHR46696:SF1">
    <property type="entry name" value="CYTOCHROME P450 YJIB-RELATED"/>
    <property type="match status" value="1"/>
</dbReference>